<keyword evidence="2" id="KW-1185">Reference proteome</keyword>
<dbReference type="AlphaFoldDB" id="A0A835MU04"/>
<name>A0A835MU04_9ROSI</name>
<gene>
    <name evidence="1" type="ORF">SADUNF_Sadunf08G0112100</name>
</gene>
<protein>
    <submittedName>
        <fullName evidence="1">Uncharacterized protein</fullName>
    </submittedName>
</protein>
<dbReference type="OrthoDB" id="29023at2759"/>
<proteinExistence type="predicted"/>
<reference evidence="1 2" key="1">
    <citation type="submission" date="2020-10" db="EMBL/GenBank/DDBJ databases">
        <title>Plant Genome Project.</title>
        <authorList>
            <person name="Zhang R.-G."/>
        </authorList>
    </citation>
    <scope>NUCLEOTIDE SEQUENCE [LARGE SCALE GENOMIC DNA]</scope>
    <source>
        <strain evidence="1">FAFU-HL-1</strain>
        <tissue evidence="1">Leaf</tissue>
    </source>
</reference>
<evidence type="ECO:0000313" key="2">
    <source>
        <dbReference type="Proteomes" id="UP000657918"/>
    </source>
</evidence>
<dbReference type="Proteomes" id="UP000657918">
    <property type="component" value="Chromosome 8"/>
</dbReference>
<dbReference type="EMBL" id="JADGMS010000008">
    <property type="protein sequence ID" value="KAF9677480.1"/>
    <property type="molecule type" value="Genomic_DNA"/>
</dbReference>
<evidence type="ECO:0000313" key="1">
    <source>
        <dbReference type="EMBL" id="KAF9677480.1"/>
    </source>
</evidence>
<organism evidence="1 2">
    <name type="scientific">Salix dunnii</name>
    <dbReference type="NCBI Taxonomy" id="1413687"/>
    <lineage>
        <taxon>Eukaryota</taxon>
        <taxon>Viridiplantae</taxon>
        <taxon>Streptophyta</taxon>
        <taxon>Embryophyta</taxon>
        <taxon>Tracheophyta</taxon>
        <taxon>Spermatophyta</taxon>
        <taxon>Magnoliopsida</taxon>
        <taxon>eudicotyledons</taxon>
        <taxon>Gunneridae</taxon>
        <taxon>Pentapetalae</taxon>
        <taxon>rosids</taxon>
        <taxon>fabids</taxon>
        <taxon>Malpighiales</taxon>
        <taxon>Salicaceae</taxon>
        <taxon>Saliceae</taxon>
        <taxon>Salix</taxon>
    </lineage>
</organism>
<sequence length="182" mass="20798">MLAFLTEQVSAMDKLWLRMIFTNRVRALVEKHRRLYSILQKGLQAIASPTCIVAHDNALLVSNNFAEIKSNVLKRFVQNIRENGSLDWEFSFSKLMLIIITTKTRGNGAEKNWIRIQGMSAERHPKIMGKREAPVIPVLTVYVAHLSYGPLLWSLHKMEGEGFKRQQMQAAGSTSWKCNKVN</sequence>
<accession>A0A835MU04</accession>
<comment type="caution">
    <text evidence="1">The sequence shown here is derived from an EMBL/GenBank/DDBJ whole genome shotgun (WGS) entry which is preliminary data.</text>
</comment>